<evidence type="ECO:0000259" key="2">
    <source>
        <dbReference type="PROSITE" id="PS50914"/>
    </source>
</evidence>
<dbReference type="EMBL" id="CAJZAG010000013">
    <property type="protein sequence ID" value="CAG9184767.1"/>
    <property type="molecule type" value="Genomic_DNA"/>
</dbReference>
<dbReference type="Gene3D" id="3.30.1340.30">
    <property type="match status" value="1"/>
</dbReference>
<evidence type="ECO:0000256" key="1">
    <source>
        <dbReference type="SAM" id="MobiDB-lite"/>
    </source>
</evidence>
<feature type="compositionally biased region" description="Basic and acidic residues" evidence="1">
    <location>
        <begin position="82"/>
        <end position="91"/>
    </location>
</feature>
<dbReference type="PANTHER" id="PTHR34606">
    <property type="entry name" value="BON DOMAIN-CONTAINING PROTEIN"/>
    <property type="match status" value="1"/>
</dbReference>
<dbReference type="InterPro" id="IPR007055">
    <property type="entry name" value="BON_dom"/>
</dbReference>
<dbReference type="RefSeq" id="WP_223994485.1">
    <property type="nucleotide sequence ID" value="NZ_CAJZAG010000013.1"/>
</dbReference>
<sequence>MTRPNDPNDYGRRGRPDQRYGGTEEGYGNVPGGEREWRRRDLSDGRYGNGRERHPYDNQQQGVTQQQGARRQGGTVYYPGRSEPDYPRQESPHAPGYVSAYSSGYEDGYNAGTRAQRDLRGTTPGAAGGNGQRNDQRDWELGAGSRPYGGQSRNPAADAYSSQYGRPSQGGQRRVGPKNYTRSDERLREDVCERLTHREHLDVSEVTVSVQASVVTLEGHVNDRRTKYEIEDIADDTFGVSDVVNHLHVRPYGVLASE</sequence>
<feature type="compositionally biased region" description="Polar residues" evidence="1">
    <location>
        <begin position="160"/>
        <end position="171"/>
    </location>
</feature>
<feature type="compositionally biased region" description="Basic and acidic residues" evidence="1">
    <location>
        <begin position="33"/>
        <end position="56"/>
    </location>
</feature>
<dbReference type="PROSITE" id="PS50914">
    <property type="entry name" value="BON"/>
    <property type="match status" value="1"/>
</dbReference>
<evidence type="ECO:0000313" key="4">
    <source>
        <dbReference type="Proteomes" id="UP000706525"/>
    </source>
</evidence>
<accession>A0ABN7ZL92</accession>
<proteinExistence type="predicted"/>
<dbReference type="PANTHER" id="PTHR34606:SF15">
    <property type="entry name" value="BON DOMAIN-CONTAINING PROTEIN"/>
    <property type="match status" value="1"/>
</dbReference>
<feature type="compositionally biased region" description="Basic and acidic residues" evidence="1">
    <location>
        <begin position="9"/>
        <end position="18"/>
    </location>
</feature>
<protein>
    <recommendedName>
        <fullName evidence="2">BON domain-containing protein</fullName>
    </recommendedName>
</protein>
<feature type="region of interest" description="Disordered" evidence="1">
    <location>
        <begin position="1"/>
        <end position="183"/>
    </location>
</feature>
<comment type="caution">
    <text evidence="3">The sequence shown here is derived from an EMBL/GenBank/DDBJ whole genome shotgun (WGS) entry which is preliminary data.</text>
</comment>
<gene>
    <name evidence="3" type="ORF">LMG32289_05730</name>
</gene>
<feature type="domain" description="BON" evidence="2">
    <location>
        <begin position="183"/>
        <end position="251"/>
    </location>
</feature>
<dbReference type="Pfam" id="PF04972">
    <property type="entry name" value="BON"/>
    <property type="match status" value="1"/>
</dbReference>
<feature type="compositionally biased region" description="Low complexity" evidence="1">
    <location>
        <begin position="59"/>
        <end position="76"/>
    </location>
</feature>
<dbReference type="InterPro" id="IPR051686">
    <property type="entry name" value="Lipoprotein_DolP"/>
</dbReference>
<reference evidence="3 4" key="1">
    <citation type="submission" date="2021-08" db="EMBL/GenBank/DDBJ databases">
        <authorList>
            <person name="Peeters C."/>
        </authorList>
    </citation>
    <scope>NUCLEOTIDE SEQUENCE [LARGE SCALE GENOMIC DNA]</scope>
    <source>
        <strain evidence="3 4">LMG 32289</strain>
    </source>
</reference>
<keyword evidence="4" id="KW-1185">Reference proteome</keyword>
<dbReference type="Proteomes" id="UP000706525">
    <property type="component" value="Unassembled WGS sequence"/>
</dbReference>
<name>A0ABN7ZL92_9BURK</name>
<evidence type="ECO:0000313" key="3">
    <source>
        <dbReference type="EMBL" id="CAG9184767.1"/>
    </source>
</evidence>
<organism evidence="3 4">
    <name type="scientific">Cupriavidus pampae</name>
    <dbReference type="NCBI Taxonomy" id="659251"/>
    <lineage>
        <taxon>Bacteria</taxon>
        <taxon>Pseudomonadati</taxon>
        <taxon>Pseudomonadota</taxon>
        <taxon>Betaproteobacteria</taxon>
        <taxon>Burkholderiales</taxon>
        <taxon>Burkholderiaceae</taxon>
        <taxon>Cupriavidus</taxon>
    </lineage>
</organism>